<evidence type="ECO:0000313" key="1">
    <source>
        <dbReference type="EMBL" id="ANB73769.1"/>
    </source>
</evidence>
<dbReference type="RefSeq" id="WP_063497135.1">
    <property type="nucleotide sequence ID" value="NZ_CP014578.1"/>
</dbReference>
<keyword evidence="2" id="KW-1185">Reference proteome</keyword>
<proteinExistence type="predicted"/>
<evidence type="ECO:0000313" key="2">
    <source>
        <dbReference type="Proteomes" id="UP000076852"/>
    </source>
</evidence>
<reference evidence="1 2" key="1">
    <citation type="journal article" date="2016" name="Gene">
        <title>PacBio SMRT assembly of a complex multi-replicon genome reveals chlorocatechol degradative operon in a region of genome plasticity.</title>
        <authorList>
            <person name="Ricker N."/>
            <person name="Shen S.Y."/>
            <person name="Goordial J."/>
            <person name="Jin S."/>
            <person name="Fulthorpe R.R."/>
        </authorList>
    </citation>
    <scope>NUCLEOTIDE SEQUENCE [LARGE SCALE GENOMIC DNA]</scope>
    <source>
        <strain evidence="1 2">OLGA172</strain>
    </source>
</reference>
<sequence length="175" mass="19309">MGNGATTANVLLGIFNAYMLLRSRIVMLRVVPIIPMDGPAIAENPDTYEIRVQVVNLSSIPVYVDEIGLKHRNRVEGVLKFRAPPNRPYPILLNAREAIYVQPAPDDFMRVVADRFSCGYARTACGRRRRGTSPALQTQELLLLESQGASRLARTGLRLRHAGQRIAGQVAAVFG</sequence>
<protein>
    <recommendedName>
        <fullName evidence="3">Pili assembly chaperone N-terminal domain-containing protein</fullName>
    </recommendedName>
</protein>
<dbReference type="EMBL" id="CP014578">
    <property type="protein sequence ID" value="ANB73769.1"/>
    <property type="molecule type" value="Genomic_DNA"/>
</dbReference>
<name>A0A160FMB4_9BURK</name>
<dbReference type="KEGG" id="buz:AYM40_16440"/>
<organism evidence="1 2">
    <name type="scientific">Paraburkholderia phytofirmans OLGA172</name>
    <dbReference type="NCBI Taxonomy" id="1417228"/>
    <lineage>
        <taxon>Bacteria</taxon>
        <taxon>Pseudomonadati</taxon>
        <taxon>Pseudomonadota</taxon>
        <taxon>Betaproteobacteria</taxon>
        <taxon>Burkholderiales</taxon>
        <taxon>Burkholderiaceae</taxon>
        <taxon>Paraburkholderia</taxon>
    </lineage>
</organism>
<gene>
    <name evidence="1" type="ORF">AYM40_16440</name>
</gene>
<dbReference type="Proteomes" id="UP000076852">
    <property type="component" value="Chromosome 1"/>
</dbReference>
<dbReference type="AlphaFoldDB" id="A0A160FMB4"/>
<accession>A0A160FMB4</accession>
<evidence type="ECO:0008006" key="3">
    <source>
        <dbReference type="Google" id="ProtNLM"/>
    </source>
</evidence>
<dbReference type="STRING" id="1804984.AYM40_16440"/>
<dbReference type="OrthoDB" id="7448728at2"/>